<dbReference type="EMBL" id="JAVREH010000003">
    <property type="protein sequence ID" value="MDT0260519.1"/>
    <property type="molecule type" value="Genomic_DNA"/>
</dbReference>
<accession>A0ABU2J6A0</accession>
<proteinExistence type="predicted"/>
<name>A0ABU2J6A0_9ACTN</name>
<dbReference type="Pfam" id="PF21853">
    <property type="entry name" value="DUF6912"/>
    <property type="match status" value="1"/>
</dbReference>
<dbReference type="Proteomes" id="UP001183176">
    <property type="component" value="Unassembled WGS sequence"/>
</dbReference>
<evidence type="ECO:0000313" key="1">
    <source>
        <dbReference type="EMBL" id="MDT0260519.1"/>
    </source>
</evidence>
<evidence type="ECO:0000313" key="2">
    <source>
        <dbReference type="Proteomes" id="UP001183176"/>
    </source>
</evidence>
<evidence type="ECO:0008006" key="3">
    <source>
        <dbReference type="Google" id="ProtNLM"/>
    </source>
</evidence>
<comment type="caution">
    <text evidence="1">The sequence shown here is derived from an EMBL/GenBank/DDBJ whole genome shotgun (WGS) entry which is preliminary data.</text>
</comment>
<keyword evidence="2" id="KW-1185">Reference proteome</keyword>
<protein>
    <recommendedName>
        <fullName evidence="3">DUF4265 domain-containing protein</fullName>
    </recommendedName>
</protein>
<gene>
    <name evidence="1" type="ORF">RM423_03845</name>
</gene>
<organism evidence="1 2">
    <name type="scientific">Jatrophihabitans lederbergiae</name>
    <dbReference type="NCBI Taxonomy" id="3075547"/>
    <lineage>
        <taxon>Bacteria</taxon>
        <taxon>Bacillati</taxon>
        <taxon>Actinomycetota</taxon>
        <taxon>Actinomycetes</taxon>
        <taxon>Jatrophihabitantales</taxon>
        <taxon>Jatrophihabitantaceae</taxon>
        <taxon>Jatrophihabitans</taxon>
    </lineage>
</organism>
<reference evidence="2" key="1">
    <citation type="submission" date="2023-07" db="EMBL/GenBank/DDBJ databases">
        <title>30 novel species of actinomycetes from the DSMZ collection.</title>
        <authorList>
            <person name="Nouioui I."/>
        </authorList>
    </citation>
    <scope>NUCLEOTIDE SEQUENCE [LARGE SCALE GENOMIC DNA]</scope>
    <source>
        <strain evidence="2">DSM 44399</strain>
    </source>
</reference>
<sequence>MRVYLPATTTVLARLSSTGVLGPAPLTAFAVTPGLREYYIDDDIEELEYVAANEAARAALRLIATDPSAAPRRIVVAADVPDPSVEVRDDLDRGVVRIAVEVPLGWCASVHADDADAAATVAVAARRIDAADLGDTEAEELVDDAEGFELSWYATQEIDDLLANAG</sequence>
<dbReference type="RefSeq" id="WP_311421669.1">
    <property type="nucleotide sequence ID" value="NZ_JAVREH010000003.1"/>
</dbReference>
<dbReference type="InterPro" id="IPR054206">
    <property type="entry name" value="DUF6912"/>
</dbReference>